<dbReference type="Pfam" id="PF00651">
    <property type="entry name" value="BTB"/>
    <property type="match status" value="1"/>
</dbReference>
<dbReference type="PROSITE" id="PS50097">
    <property type="entry name" value="BTB"/>
    <property type="match status" value="1"/>
</dbReference>
<dbReference type="SUPFAM" id="SSF54695">
    <property type="entry name" value="POZ domain"/>
    <property type="match status" value="1"/>
</dbReference>
<proteinExistence type="predicted"/>
<dbReference type="InterPro" id="IPR011333">
    <property type="entry name" value="SKP1/BTB/POZ_sf"/>
</dbReference>
<feature type="domain" description="BTB" evidence="2">
    <location>
        <begin position="39"/>
        <end position="110"/>
    </location>
</feature>
<sequence>MLDNRVNGLKGGKGINGVNDYNSQIHPLQRSTKYYIPGGDLHLVVGDTRFRIHSYFFLRESTKFQNALSQSSSDAPGSSLSNALVLHNVTPQQFEKFLWIFYNPHHSLYEASVGSWASILRLANRWDFPEVRSLAIRELEKQDLSVVDRILIYQEQDVEHELIVPLYSQLVVRNEFITPEEHQKLGDKTTIMLLQARERLRATPSDASEGVKSLPVDMDTGRVQQLLENMMLMFPPTAPLDVSASSPLTPKVHSVSHTNGIHG</sequence>
<dbReference type="OrthoDB" id="9997739at2759"/>
<dbReference type="Proteomes" id="UP000297245">
    <property type="component" value="Unassembled WGS sequence"/>
</dbReference>
<keyword evidence="4" id="KW-1185">Reference proteome</keyword>
<gene>
    <name evidence="3" type="ORF">K435DRAFT_23612</name>
</gene>
<name>A0A4S8MSQ7_DENBC</name>
<evidence type="ECO:0000313" key="3">
    <source>
        <dbReference type="EMBL" id="THV06188.1"/>
    </source>
</evidence>
<dbReference type="AlphaFoldDB" id="A0A4S8MSQ7"/>
<organism evidence="3 4">
    <name type="scientific">Dendrothele bispora (strain CBS 962.96)</name>
    <dbReference type="NCBI Taxonomy" id="1314807"/>
    <lineage>
        <taxon>Eukaryota</taxon>
        <taxon>Fungi</taxon>
        <taxon>Dikarya</taxon>
        <taxon>Basidiomycota</taxon>
        <taxon>Agaricomycotina</taxon>
        <taxon>Agaricomycetes</taxon>
        <taxon>Agaricomycetidae</taxon>
        <taxon>Agaricales</taxon>
        <taxon>Agaricales incertae sedis</taxon>
        <taxon>Dendrothele</taxon>
    </lineage>
</organism>
<reference evidence="3 4" key="1">
    <citation type="journal article" date="2019" name="Nat. Ecol. Evol.">
        <title>Megaphylogeny resolves global patterns of mushroom evolution.</title>
        <authorList>
            <person name="Varga T."/>
            <person name="Krizsan K."/>
            <person name="Foldi C."/>
            <person name="Dima B."/>
            <person name="Sanchez-Garcia M."/>
            <person name="Sanchez-Ramirez S."/>
            <person name="Szollosi G.J."/>
            <person name="Szarkandi J.G."/>
            <person name="Papp V."/>
            <person name="Albert L."/>
            <person name="Andreopoulos W."/>
            <person name="Angelini C."/>
            <person name="Antonin V."/>
            <person name="Barry K.W."/>
            <person name="Bougher N.L."/>
            <person name="Buchanan P."/>
            <person name="Buyck B."/>
            <person name="Bense V."/>
            <person name="Catcheside P."/>
            <person name="Chovatia M."/>
            <person name="Cooper J."/>
            <person name="Damon W."/>
            <person name="Desjardin D."/>
            <person name="Finy P."/>
            <person name="Geml J."/>
            <person name="Haridas S."/>
            <person name="Hughes K."/>
            <person name="Justo A."/>
            <person name="Karasinski D."/>
            <person name="Kautmanova I."/>
            <person name="Kiss B."/>
            <person name="Kocsube S."/>
            <person name="Kotiranta H."/>
            <person name="LaButti K.M."/>
            <person name="Lechner B.E."/>
            <person name="Liimatainen K."/>
            <person name="Lipzen A."/>
            <person name="Lukacs Z."/>
            <person name="Mihaltcheva S."/>
            <person name="Morgado L.N."/>
            <person name="Niskanen T."/>
            <person name="Noordeloos M.E."/>
            <person name="Ohm R.A."/>
            <person name="Ortiz-Santana B."/>
            <person name="Ovrebo C."/>
            <person name="Racz N."/>
            <person name="Riley R."/>
            <person name="Savchenko A."/>
            <person name="Shiryaev A."/>
            <person name="Soop K."/>
            <person name="Spirin V."/>
            <person name="Szebenyi C."/>
            <person name="Tomsovsky M."/>
            <person name="Tulloss R.E."/>
            <person name="Uehling J."/>
            <person name="Grigoriev I.V."/>
            <person name="Vagvolgyi C."/>
            <person name="Papp T."/>
            <person name="Martin F.M."/>
            <person name="Miettinen O."/>
            <person name="Hibbett D.S."/>
            <person name="Nagy L.G."/>
        </authorList>
    </citation>
    <scope>NUCLEOTIDE SEQUENCE [LARGE SCALE GENOMIC DNA]</scope>
    <source>
        <strain evidence="3 4">CBS 962.96</strain>
    </source>
</reference>
<protein>
    <recommendedName>
        <fullName evidence="2">BTB domain-containing protein</fullName>
    </recommendedName>
</protein>
<evidence type="ECO:0000259" key="2">
    <source>
        <dbReference type="PROSITE" id="PS50097"/>
    </source>
</evidence>
<accession>A0A4S8MSQ7</accession>
<dbReference type="CDD" id="cd18186">
    <property type="entry name" value="BTB_POZ_ZBTB_KLHL-like"/>
    <property type="match status" value="1"/>
</dbReference>
<dbReference type="InterPro" id="IPR000210">
    <property type="entry name" value="BTB/POZ_dom"/>
</dbReference>
<evidence type="ECO:0000256" key="1">
    <source>
        <dbReference type="SAM" id="MobiDB-lite"/>
    </source>
</evidence>
<dbReference type="EMBL" id="ML179044">
    <property type="protein sequence ID" value="THV06188.1"/>
    <property type="molecule type" value="Genomic_DNA"/>
</dbReference>
<evidence type="ECO:0000313" key="4">
    <source>
        <dbReference type="Proteomes" id="UP000297245"/>
    </source>
</evidence>
<feature type="region of interest" description="Disordered" evidence="1">
    <location>
        <begin position="243"/>
        <end position="263"/>
    </location>
</feature>
<dbReference type="Gene3D" id="3.30.710.10">
    <property type="entry name" value="Potassium Channel Kv1.1, Chain A"/>
    <property type="match status" value="1"/>
</dbReference>